<dbReference type="STRING" id="946677.SAMN05444484_1011108"/>
<evidence type="ECO:0000313" key="1">
    <source>
        <dbReference type="EMBL" id="SHL32341.1"/>
    </source>
</evidence>
<dbReference type="GO" id="GO:0016787">
    <property type="term" value="F:hydrolase activity"/>
    <property type="evidence" value="ECO:0007669"/>
    <property type="project" value="UniProtKB-KW"/>
</dbReference>
<accession>A0A1M6ZPF4</accession>
<dbReference type="Proteomes" id="UP000184028">
    <property type="component" value="Unassembled WGS sequence"/>
</dbReference>
<keyword evidence="1" id="KW-0378">Hydrolase</keyword>
<protein>
    <submittedName>
        <fullName evidence="1">Acyl-CoA thioester hydrolase</fullName>
    </submittedName>
</protein>
<dbReference type="OrthoDB" id="9791529at2"/>
<dbReference type="SUPFAM" id="SSF54637">
    <property type="entry name" value="Thioesterase/thiol ester dehydrase-isomerase"/>
    <property type="match status" value="1"/>
</dbReference>
<dbReference type="AlphaFoldDB" id="A0A1M6ZPF4"/>
<keyword evidence="2" id="KW-1185">Reference proteome</keyword>
<proteinExistence type="predicted"/>
<dbReference type="InterPro" id="IPR029069">
    <property type="entry name" value="HotDog_dom_sf"/>
</dbReference>
<organism evidence="1 2">
    <name type="scientific">Flavobacterium chilense</name>
    <dbReference type="NCBI Taxonomy" id="946677"/>
    <lineage>
        <taxon>Bacteria</taxon>
        <taxon>Pseudomonadati</taxon>
        <taxon>Bacteroidota</taxon>
        <taxon>Flavobacteriia</taxon>
        <taxon>Flavobacteriales</taxon>
        <taxon>Flavobacteriaceae</taxon>
        <taxon>Flavobacterium</taxon>
    </lineage>
</organism>
<dbReference type="RefSeq" id="WP_068841094.1">
    <property type="nucleotide sequence ID" value="NZ_FRBT01000001.1"/>
</dbReference>
<dbReference type="Gene3D" id="3.10.129.10">
    <property type="entry name" value="Hotdog Thioesterase"/>
    <property type="match status" value="1"/>
</dbReference>
<dbReference type="EMBL" id="FRBT01000001">
    <property type="protein sequence ID" value="SHL32341.1"/>
    <property type="molecule type" value="Genomic_DNA"/>
</dbReference>
<reference evidence="2" key="1">
    <citation type="submission" date="2016-11" db="EMBL/GenBank/DDBJ databases">
        <authorList>
            <person name="Varghese N."/>
            <person name="Submissions S."/>
        </authorList>
    </citation>
    <scope>NUCLEOTIDE SEQUENCE [LARGE SCALE GENOMIC DNA]</scope>
    <source>
        <strain evidence="2">DSM 24724</strain>
    </source>
</reference>
<evidence type="ECO:0000313" key="2">
    <source>
        <dbReference type="Proteomes" id="UP000184028"/>
    </source>
</evidence>
<dbReference type="Pfam" id="PF13279">
    <property type="entry name" value="4HBT_2"/>
    <property type="match status" value="1"/>
</dbReference>
<dbReference type="CDD" id="cd00586">
    <property type="entry name" value="4HBT"/>
    <property type="match status" value="1"/>
</dbReference>
<sequence length="163" mass="19302">MEKILKTKRKIRFQDCDPFNHLNNSKYLEYFINTREDQIAEHYDLDVFKYMKTTGLSWVVASNQISYLKPASTMETVVIESQLIKYADNLLLVEMKMWNEAETELKAILWIKFIPFNIQTKKVSNHSEDLMKLFESVVVPVDQSVFEHRSLEIIQKIKEKVHA</sequence>
<name>A0A1M6ZPF4_9FLAO</name>
<gene>
    <name evidence="1" type="ORF">SAMN05444484_1011108</name>
</gene>